<gene>
    <name evidence="10" type="ORF">EDS130_LOCUS2711</name>
</gene>
<dbReference type="InterPro" id="IPR050234">
    <property type="entry name" value="Nuclear_hormone_rcpt_NR1"/>
</dbReference>
<evidence type="ECO:0000256" key="2">
    <source>
        <dbReference type="ARBA" id="ARBA00022771"/>
    </source>
</evidence>
<dbReference type="PRINTS" id="PR00047">
    <property type="entry name" value="STROIDFINGER"/>
</dbReference>
<organism evidence="10 11">
    <name type="scientific">Adineta ricciae</name>
    <name type="common">Rotifer</name>
    <dbReference type="NCBI Taxonomy" id="249248"/>
    <lineage>
        <taxon>Eukaryota</taxon>
        <taxon>Metazoa</taxon>
        <taxon>Spiralia</taxon>
        <taxon>Gnathifera</taxon>
        <taxon>Rotifera</taxon>
        <taxon>Eurotatoria</taxon>
        <taxon>Bdelloidea</taxon>
        <taxon>Adinetida</taxon>
        <taxon>Adinetidae</taxon>
        <taxon>Adineta</taxon>
    </lineage>
</organism>
<evidence type="ECO:0000256" key="8">
    <source>
        <dbReference type="ARBA" id="ARBA00023242"/>
    </source>
</evidence>
<keyword evidence="2" id="KW-0863">Zinc-finger</keyword>
<evidence type="ECO:0000256" key="7">
    <source>
        <dbReference type="ARBA" id="ARBA00023170"/>
    </source>
</evidence>
<evidence type="ECO:0000256" key="4">
    <source>
        <dbReference type="ARBA" id="ARBA00023015"/>
    </source>
</evidence>
<dbReference type="GO" id="GO:0000122">
    <property type="term" value="P:negative regulation of transcription by RNA polymerase II"/>
    <property type="evidence" value="ECO:0007669"/>
    <property type="project" value="TreeGrafter"/>
</dbReference>
<proteinExistence type="predicted"/>
<name>A0A813PZP9_ADIRI</name>
<keyword evidence="3" id="KW-0862">Zinc</keyword>
<evidence type="ECO:0000256" key="1">
    <source>
        <dbReference type="ARBA" id="ARBA00022723"/>
    </source>
</evidence>
<dbReference type="InterPro" id="IPR013088">
    <property type="entry name" value="Znf_NHR/GATA"/>
</dbReference>
<dbReference type="AlphaFoldDB" id="A0A813PZP9"/>
<sequence length="482" mass="55718">MIVITKEKKQNAKQLLPKCKHTYDYLQTYIYIRLIPQVSNEVLWIDPGENMLDIMDTYDHDDAYHRFGKNENYHNSSVLLNQFPKKMQSQLSHRMSASDPCRVCGFDKNTGRNFGVITCSTCKAFFRRNGRTGSALPPCRFGGHCPVNERTRRQCPTCRLAKCFAVGMQKDLIRTDEERAARLQLVKANRLQRQEKLLTGPAPVSGEKHGRRILHDLSALNLLSVDKFSSPLSSNDWIQITNVRSAYDHFCLQPILQADEQREEYLSGQPIKCRLKEHTFMNVLTVRLSSIVAFFRATIPAFSMDMNSSDRAWLVRTNIHYLLLFSSSDVFNSNDNLVHFDPRFACHAVYAHVYGQDILVRAEQLIRKLHHLIGLDPAISKLIQIILFLSPCLVTNYNSDFHYQPSEKTIYHINQAQEQYIHLLWSYLAYRYGEFEGQKLLINLIGQIMEHQNFGADADRLLLERQPFANLVYTMLTTFSLN</sequence>
<keyword evidence="7" id="KW-0675">Receptor</keyword>
<keyword evidence="4" id="KW-0805">Transcription regulation</keyword>
<dbReference type="Proteomes" id="UP000663852">
    <property type="component" value="Unassembled WGS sequence"/>
</dbReference>
<evidence type="ECO:0000313" key="10">
    <source>
        <dbReference type="EMBL" id="CAF0759036.1"/>
    </source>
</evidence>
<protein>
    <recommendedName>
        <fullName evidence="9">Nuclear receptor domain-containing protein</fullName>
    </recommendedName>
</protein>
<evidence type="ECO:0000256" key="5">
    <source>
        <dbReference type="ARBA" id="ARBA00023125"/>
    </source>
</evidence>
<dbReference type="SMART" id="SM00399">
    <property type="entry name" value="ZnF_C4"/>
    <property type="match status" value="1"/>
</dbReference>
<dbReference type="GO" id="GO:0000978">
    <property type="term" value="F:RNA polymerase II cis-regulatory region sequence-specific DNA binding"/>
    <property type="evidence" value="ECO:0007669"/>
    <property type="project" value="TreeGrafter"/>
</dbReference>
<dbReference type="PROSITE" id="PS00031">
    <property type="entry name" value="NUCLEAR_REC_DBD_1"/>
    <property type="match status" value="1"/>
</dbReference>
<dbReference type="Pfam" id="PF00105">
    <property type="entry name" value="zf-C4"/>
    <property type="match status" value="1"/>
</dbReference>
<evidence type="ECO:0000313" key="11">
    <source>
        <dbReference type="Proteomes" id="UP000663852"/>
    </source>
</evidence>
<dbReference type="OrthoDB" id="6355676at2759"/>
<dbReference type="GO" id="GO:0008270">
    <property type="term" value="F:zinc ion binding"/>
    <property type="evidence" value="ECO:0007669"/>
    <property type="project" value="UniProtKB-KW"/>
</dbReference>
<comment type="caution">
    <text evidence="10">The sequence shown here is derived from an EMBL/GenBank/DDBJ whole genome shotgun (WGS) entry which is preliminary data.</text>
</comment>
<keyword evidence="8" id="KW-0539">Nucleus</keyword>
<keyword evidence="1" id="KW-0479">Metal-binding</keyword>
<accession>A0A813PZP9</accession>
<dbReference type="Gene3D" id="1.10.565.10">
    <property type="entry name" value="Retinoid X Receptor"/>
    <property type="match status" value="1"/>
</dbReference>
<keyword evidence="5" id="KW-0238">DNA-binding</keyword>
<evidence type="ECO:0000259" key="9">
    <source>
        <dbReference type="PROSITE" id="PS51030"/>
    </source>
</evidence>
<dbReference type="InterPro" id="IPR035500">
    <property type="entry name" value="NHR-like_dom_sf"/>
</dbReference>
<dbReference type="GO" id="GO:0045944">
    <property type="term" value="P:positive regulation of transcription by RNA polymerase II"/>
    <property type="evidence" value="ECO:0007669"/>
    <property type="project" value="TreeGrafter"/>
</dbReference>
<evidence type="ECO:0000256" key="6">
    <source>
        <dbReference type="ARBA" id="ARBA00023163"/>
    </source>
</evidence>
<reference evidence="10" key="1">
    <citation type="submission" date="2021-02" db="EMBL/GenBank/DDBJ databases">
        <authorList>
            <person name="Nowell W R."/>
        </authorList>
    </citation>
    <scope>NUCLEOTIDE SEQUENCE</scope>
</reference>
<dbReference type="PROSITE" id="PS51030">
    <property type="entry name" value="NUCLEAR_REC_DBD_2"/>
    <property type="match status" value="1"/>
</dbReference>
<dbReference type="PANTHER" id="PTHR24082">
    <property type="entry name" value="NUCLEAR HORMONE RECEPTOR"/>
    <property type="match status" value="1"/>
</dbReference>
<keyword evidence="6" id="KW-0804">Transcription</keyword>
<dbReference type="SUPFAM" id="SSF57716">
    <property type="entry name" value="Glucocorticoid receptor-like (DNA-binding domain)"/>
    <property type="match status" value="1"/>
</dbReference>
<dbReference type="InterPro" id="IPR001628">
    <property type="entry name" value="Znf_hrmn_rcpt"/>
</dbReference>
<dbReference type="GO" id="GO:0030154">
    <property type="term" value="P:cell differentiation"/>
    <property type="evidence" value="ECO:0007669"/>
    <property type="project" value="TreeGrafter"/>
</dbReference>
<dbReference type="PANTHER" id="PTHR24082:SF283">
    <property type="entry name" value="NUCLEAR HORMONE RECEPTOR HR96"/>
    <property type="match status" value="1"/>
</dbReference>
<dbReference type="SUPFAM" id="SSF48508">
    <property type="entry name" value="Nuclear receptor ligand-binding domain"/>
    <property type="match status" value="1"/>
</dbReference>
<feature type="domain" description="Nuclear receptor" evidence="9">
    <location>
        <begin position="98"/>
        <end position="175"/>
    </location>
</feature>
<dbReference type="GO" id="GO:0004879">
    <property type="term" value="F:nuclear receptor activity"/>
    <property type="evidence" value="ECO:0007669"/>
    <property type="project" value="TreeGrafter"/>
</dbReference>
<evidence type="ECO:0000256" key="3">
    <source>
        <dbReference type="ARBA" id="ARBA00022833"/>
    </source>
</evidence>
<dbReference type="Gene3D" id="3.30.50.10">
    <property type="entry name" value="Erythroid Transcription Factor GATA-1, subunit A"/>
    <property type="match status" value="1"/>
</dbReference>
<dbReference type="EMBL" id="CAJNOJ010000006">
    <property type="protein sequence ID" value="CAF0759036.1"/>
    <property type="molecule type" value="Genomic_DNA"/>
</dbReference>